<name>A0ACB8SH08_9AGAM</name>
<evidence type="ECO:0000313" key="1">
    <source>
        <dbReference type="EMBL" id="KAI0055066.1"/>
    </source>
</evidence>
<organism evidence="1 2">
    <name type="scientific">Artomyces pyxidatus</name>
    <dbReference type="NCBI Taxonomy" id="48021"/>
    <lineage>
        <taxon>Eukaryota</taxon>
        <taxon>Fungi</taxon>
        <taxon>Dikarya</taxon>
        <taxon>Basidiomycota</taxon>
        <taxon>Agaricomycotina</taxon>
        <taxon>Agaricomycetes</taxon>
        <taxon>Russulales</taxon>
        <taxon>Auriscalpiaceae</taxon>
        <taxon>Artomyces</taxon>
    </lineage>
</organism>
<accession>A0ACB8SH08</accession>
<proteinExistence type="predicted"/>
<reference evidence="1" key="2">
    <citation type="journal article" date="2022" name="New Phytol.">
        <title>Evolutionary transition to the ectomycorrhizal habit in the genomes of a hyperdiverse lineage of mushroom-forming fungi.</title>
        <authorList>
            <person name="Looney B."/>
            <person name="Miyauchi S."/>
            <person name="Morin E."/>
            <person name="Drula E."/>
            <person name="Courty P.E."/>
            <person name="Kohler A."/>
            <person name="Kuo A."/>
            <person name="LaButti K."/>
            <person name="Pangilinan J."/>
            <person name="Lipzen A."/>
            <person name="Riley R."/>
            <person name="Andreopoulos W."/>
            <person name="He G."/>
            <person name="Johnson J."/>
            <person name="Nolan M."/>
            <person name="Tritt A."/>
            <person name="Barry K.W."/>
            <person name="Grigoriev I.V."/>
            <person name="Nagy L.G."/>
            <person name="Hibbett D."/>
            <person name="Henrissat B."/>
            <person name="Matheny P.B."/>
            <person name="Labbe J."/>
            <person name="Martin F.M."/>
        </authorList>
    </citation>
    <scope>NUCLEOTIDE SEQUENCE</scope>
    <source>
        <strain evidence="1">HHB10654</strain>
    </source>
</reference>
<dbReference type="Proteomes" id="UP000814140">
    <property type="component" value="Unassembled WGS sequence"/>
</dbReference>
<reference evidence="1" key="1">
    <citation type="submission" date="2021-03" db="EMBL/GenBank/DDBJ databases">
        <authorList>
            <consortium name="DOE Joint Genome Institute"/>
            <person name="Ahrendt S."/>
            <person name="Looney B.P."/>
            <person name="Miyauchi S."/>
            <person name="Morin E."/>
            <person name="Drula E."/>
            <person name="Courty P.E."/>
            <person name="Chicoki N."/>
            <person name="Fauchery L."/>
            <person name="Kohler A."/>
            <person name="Kuo A."/>
            <person name="Labutti K."/>
            <person name="Pangilinan J."/>
            <person name="Lipzen A."/>
            <person name="Riley R."/>
            <person name="Andreopoulos W."/>
            <person name="He G."/>
            <person name="Johnson J."/>
            <person name="Barry K.W."/>
            <person name="Grigoriev I.V."/>
            <person name="Nagy L."/>
            <person name="Hibbett D."/>
            <person name="Henrissat B."/>
            <person name="Matheny P.B."/>
            <person name="Labbe J."/>
            <person name="Martin F."/>
        </authorList>
    </citation>
    <scope>NUCLEOTIDE SEQUENCE</scope>
    <source>
        <strain evidence="1">HHB10654</strain>
    </source>
</reference>
<gene>
    <name evidence="1" type="ORF">BV25DRAFT_1873220</name>
</gene>
<sequence>MLQIDLLNEWIPLRDSFMDEIIRLEGLGRHAEDSLCMRCHETAACVRCVDCVGSPFVCEGCICAAHQLEPYHRVEKWNGTFFENHSLSKAGLILQLGHDGLSCPNPRDHTTQLTVIDITGVHMLSVKFCDCADARTAPNYIQVLRARLWPSTVKRPRTATTFRTCKLFHALTMQGKTNAYDFWNALCRMTDSSGLRRPKNHYKDFIRTMRCYRNLRMAKRGGRAHDPKGINATDLGELVIECPACPHPGRNMPEGWEDAPASEQWKYAIMFAIDANFKLKLKNRGLEDVKLAPGWSYFVNEEPYMAHVETYKDQVEMKHCSSNFAANDLANVPAQKRFAINGVGAVICARHCFYLKNGIGDLQRGERYCNMDFVLLSTIAKVAAELKTMVLSYDIACQFSKNFLRRMEEFPAELRIDVSQTSITFVVPKFHLLAHGTSCQVSYSLNFTEGVGRTCGEGIEAGWSDTNGAALSTREMSAESRHEALDDFFGAINWRKTVSLGDQLKKSLKQAVPALAKTTAAFQEHSSTFPPAVLTRWVDMIKAWDADRKKPNPYREPVIVNTLADVRLELAQQEAEEAARGIVSLHETSASVFLSTGLDLEDQQRALRVKAKGEDSKTPSGRAAIQEKRNALQHRIKNWRALQLVYMPAVTPLIAKDLAPSTSSPSASSSPVAGATTGPPNDTATSSKIEDEKLWMPSEVPNAFWATGLAPGLITKAVRLRIAQAEEALHNLRRQLRIRKGLIHYKHVFVNGPGQTANTRARSAIASLTERMARHTAIYRAARAALVILSPDGSWQGHLRELRQEDIRAPREDDDGLGEGHREVPWIWRVLLHESRDVPGGDGDLSEEEVHESLRVDWVKSRARMRRWDEEIIHLREEMPRSVKFLEWKSDWWASRATLRADAPEDIRSGLSAYAGRQAAVYAGLAAKFKAQWTTALKTYGLDDGGPMFELGEQVGLGDSDSESEASEHDGSEAGYSDDSM</sequence>
<protein>
    <submittedName>
        <fullName evidence="1">Uncharacterized protein</fullName>
    </submittedName>
</protein>
<dbReference type="EMBL" id="MU277314">
    <property type="protein sequence ID" value="KAI0055066.1"/>
    <property type="molecule type" value="Genomic_DNA"/>
</dbReference>
<comment type="caution">
    <text evidence="1">The sequence shown here is derived from an EMBL/GenBank/DDBJ whole genome shotgun (WGS) entry which is preliminary data.</text>
</comment>
<evidence type="ECO:0000313" key="2">
    <source>
        <dbReference type="Proteomes" id="UP000814140"/>
    </source>
</evidence>
<keyword evidence="2" id="KW-1185">Reference proteome</keyword>